<protein>
    <submittedName>
        <fullName evidence="1">Uncharacterized protein</fullName>
    </submittedName>
</protein>
<keyword evidence="2" id="KW-1185">Reference proteome</keyword>
<organism evidence="1 2">
    <name type="scientific">Enterococcus ureasiticus</name>
    <dbReference type="NCBI Taxonomy" id="903984"/>
    <lineage>
        <taxon>Bacteria</taxon>
        <taxon>Bacillati</taxon>
        <taxon>Bacillota</taxon>
        <taxon>Bacilli</taxon>
        <taxon>Lactobacillales</taxon>
        <taxon>Enterococcaceae</taxon>
        <taxon>Enterococcus</taxon>
    </lineage>
</organism>
<evidence type="ECO:0000313" key="2">
    <source>
        <dbReference type="Proteomes" id="UP000094068"/>
    </source>
</evidence>
<name>A0A1E5GH69_9ENTE</name>
<dbReference type="AlphaFoldDB" id="A0A1E5GH69"/>
<sequence>MLEHRETAEKIKNIYQIDDTFPITDEKYDNWLKKLLNKTEDEVDENDVYTMFSQHELEDLAIKKAISFIIEDPLAGEMWDGQFLEQLAKEPIEKLSAYKAQLKELTTYIEQNIDESMWDFDFERDEIMEGYDEFRRAVSKL</sequence>
<dbReference type="Pfam" id="PF18616">
    <property type="entry name" value="CdiI_3"/>
    <property type="match status" value="1"/>
</dbReference>
<gene>
    <name evidence="1" type="ORF">BCR21_07270</name>
</gene>
<dbReference type="RefSeq" id="WP_069645882.1">
    <property type="nucleotide sequence ID" value="NZ_MIJZ01000012.1"/>
</dbReference>
<reference evidence="2" key="1">
    <citation type="submission" date="2016-09" db="EMBL/GenBank/DDBJ databases">
        <authorList>
            <person name="Gulvik C.A."/>
        </authorList>
    </citation>
    <scope>NUCLEOTIDE SEQUENCE [LARGE SCALE GENOMIC DNA]</scope>
    <source>
        <strain evidence="2">DSM 23328</strain>
    </source>
</reference>
<comment type="caution">
    <text evidence="1">The sequence shown here is derived from an EMBL/GenBank/DDBJ whole genome shotgun (WGS) entry which is preliminary data.</text>
</comment>
<dbReference type="OrthoDB" id="2294204at2"/>
<accession>A0A1E5GH69</accession>
<dbReference type="EMBL" id="MIJZ01000012">
    <property type="protein sequence ID" value="OEG12029.1"/>
    <property type="molecule type" value="Genomic_DNA"/>
</dbReference>
<proteinExistence type="predicted"/>
<dbReference type="Proteomes" id="UP000094068">
    <property type="component" value="Unassembled WGS sequence"/>
</dbReference>
<dbReference type="STRING" id="903984.BCR21_07270"/>
<dbReference type="InterPro" id="IPR040547">
    <property type="entry name" value="CdiI"/>
</dbReference>
<evidence type="ECO:0000313" key="1">
    <source>
        <dbReference type="EMBL" id="OEG12029.1"/>
    </source>
</evidence>